<protein>
    <submittedName>
        <fullName evidence="2">Transporter</fullName>
    </submittedName>
</protein>
<sequence>MNDRKIIALPDNLKTQLGVTSGSKIEVLTGHGEAQIKVAKEVQSTGWRWLSPILTFLTTVGFVAYFLVRNSYQIPLSGSESLTTLILTLTTLACYISFGANLIHLKRKKVATIEAFTWRSFPTLTIAAALIYFMVMSGLFWIGGTLFKGATFDLLTSTILFAVITQLSVQVAGSVASMLSPRLLTNTFIVVIAGGVILAMLSNQNLYWWKRSLSFLGTTHATDSWEFNAALIFAGLILVALIDYLFVSLKRVFPGDKRLLIMRILLTLLAINLAAVGLFPNDDALHLIHVRVAGNLVYIIIALIVGVKWLLPNITKEFRQISWLMAGGLVATEILFEIVGYLSLTAFEILAFLLAFSWTIMLFERLNDYLEPSQMDIYEVK</sequence>
<keyword evidence="1" id="KW-1133">Transmembrane helix</keyword>
<evidence type="ECO:0000256" key="1">
    <source>
        <dbReference type="SAM" id="Phobius"/>
    </source>
</evidence>
<dbReference type="Proteomes" id="UP000028700">
    <property type="component" value="Unassembled WGS sequence"/>
</dbReference>
<evidence type="ECO:0000313" key="2">
    <source>
        <dbReference type="EMBL" id="GAK48335.1"/>
    </source>
</evidence>
<dbReference type="EMBL" id="BBJM01000025">
    <property type="protein sequence ID" value="GAK48335.1"/>
    <property type="molecule type" value="Genomic_DNA"/>
</dbReference>
<comment type="caution">
    <text evidence="2">The sequence shown here is derived from an EMBL/GenBank/DDBJ whole genome shotgun (WGS) entry which is preliminary data.</text>
</comment>
<dbReference type="RefSeq" id="WP_034528717.1">
    <property type="nucleotide sequence ID" value="NZ_BBJM01000025.1"/>
</dbReference>
<keyword evidence="1" id="KW-0472">Membrane</keyword>
<name>A0A081BJW7_9LACO</name>
<dbReference type="AlphaFoldDB" id="A0A081BJW7"/>
<dbReference type="OrthoDB" id="2329326at2"/>
<organism evidence="2 3">
    <name type="scientific">Secundilactobacillus oryzae JCM 18671</name>
    <dbReference type="NCBI Taxonomy" id="1291743"/>
    <lineage>
        <taxon>Bacteria</taxon>
        <taxon>Bacillati</taxon>
        <taxon>Bacillota</taxon>
        <taxon>Bacilli</taxon>
        <taxon>Lactobacillales</taxon>
        <taxon>Lactobacillaceae</taxon>
        <taxon>Secundilactobacillus</taxon>
    </lineage>
</organism>
<feature type="transmembrane region" description="Helical" evidence="1">
    <location>
        <begin position="83"/>
        <end position="103"/>
    </location>
</feature>
<proteinExistence type="predicted"/>
<dbReference type="STRING" id="1291743.LOSG293_250260"/>
<gene>
    <name evidence="2" type="ORF">LOSG293_250260</name>
</gene>
<feature type="transmembrane region" description="Helical" evidence="1">
    <location>
        <begin position="349"/>
        <end position="366"/>
    </location>
</feature>
<feature type="transmembrane region" description="Helical" evidence="1">
    <location>
        <begin position="124"/>
        <end position="142"/>
    </location>
</feature>
<feature type="transmembrane region" description="Helical" evidence="1">
    <location>
        <begin position="259"/>
        <end position="280"/>
    </location>
</feature>
<accession>A0A081BJW7</accession>
<feature type="transmembrane region" description="Helical" evidence="1">
    <location>
        <begin position="229"/>
        <end position="247"/>
    </location>
</feature>
<feature type="transmembrane region" description="Helical" evidence="1">
    <location>
        <begin position="154"/>
        <end position="176"/>
    </location>
</feature>
<evidence type="ECO:0000313" key="3">
    <source>
        <dbReference type="Proteomes" id="UP000028700"/>
    </source>
</evidence>
<dbReference type="eggNOG" id="ENOG5032UTZ">
    <property type="taxonomic scope" value="Bacteria"/>
</dbReference>
<feature type="transmembrane region" description="Helical" evidence="1">
    <location>
        <begin position="188"/>
        <end position="209"/>
    </location>
</feature>
<reference evidence="2" key="1">
    <citation type="journal article" date="2014" name="Genome Announc.">
        <title>Draft Genome Sequence of Lactobacillus oryzae Strain SG293T.</title>
        <authorList>
            <person name="Tanizawa Y."/>
            <person name="Fujisawa T."/>
            <person name="Mochizuki T."/>
            <person name="Kaminuma E."/>
            <person name="Nakamura Y."/>
            <person name="Tohno M."/>
        </authorList>
    </citation>
    <scope>NUCLEOTIDE SEQUENCE [LARGE SCALE GENOMIC DNA]</scope>
    <source>
        <strain evidence="2">SG293</strain>
    </source>
</reference>
<keyword evidence="1" id="KW-0812">Transmembrane</keyword>
<feature type="transmembrane region" description="Helical" evidence="1">
    <location>
        <begin position="292"/>
        <end position="311"/>
    </location>
</feature>
<feature type="transmembrane region" description="Helical" evidence="1">
    <location>
        <begin position="49"/>
        <end position="68"/>
    </location>
</feature>
<keyword evidence="3" id="KW-1185">Reference proteome</keyword>